<feature type="domain" description="Endoribonuclease YicC-like N-terminal" evidence="6">
    <location>
        <begin position="9"/>
        <end position="164"/>
    </location>
</feature>
<dbReference type="NCBIfam" id="TIGR00255">
    <property type="entry name" value="YicC/YloC family endoribonuclease"/>
    <property type="match status" value="1"/>
</dbReference>
<keyword evidence="3" id="KW-0255">Endonuclease</keyword>
<evidence type="ECO:0000256" key="4">
    <source>
        <dbReference type="ARBA" id="ARBA00022801"/>
    </source>
</evidence>
<evidence type="ECO:0000259" key="7">
    <source>
        <dbReference type="Pfam" id="PF08340"/>
    </source>
</evidence>
<dbReference type="GO" id="GO:0004521">
    <property type="term" value="F:RNA endonuclease activity"/>
    <property type="evidence" value="ECO:0007669"/>
    <property type="project" value="InterPro"/>
</dbReference>
<keyword evidence="4" id="KW-0378">Hydrolase</keyword>
<dbReference type="EMBL" id="QURL01000001">
    <property type="protein sequence ID" value="RFC66200.1"/>
    <property type="molecule type" value="Genomic_DNA"/>
</dbReference>
<dbReference type="InterPro" id="IPR013551">
    <property type="entry name" value="YicC-like_C"/>
</dbReference>
<dbReference type="AlphaFoldDB" id="A0A371XAG1"/>
<dbReference type="PANTHER" id="PTHR30636">
    <property type="entry name" value="UPF0701 PROTEIN YICC"/>
    <property type="match status" value="1"/>
</dbReference>
<dbReference type="InterPro" id="IPR013527">
    <property type="entry name" value="YicC-like_N"/>
</dbReference>
<evidence type="ECO:0000313" key="8">
    <source>
        <dbReference type="EMBL" id="RFC66200.1"/>
    </source>
</evidence>
<evidence type="ECO:0000256" key="2">
    <source>
        <dbReference type="ARBA" id="ARBA00022722"/>
    </source>
</evidence>
<evidence type="ECO:0000313" key="9">
    <source>
        <dbReference type="Proteomes" id="UP000264310"/>
    </source>
</evidence>
<organism evidence="8 9">
    <name type="scientific">Fulvimarina endophytica</name>
    <dbReference type="NCBI Taxonomy" id="2293836"/>
    <lineage>
        <taxon>Bacteria</taxon>
        <taxon>Pseudomonadati</taxon>
        <taxon>Pseudomonadota</taxon>
        <taxon>Alphaproteobacteria</taxon>
        <taxon>Hyphomicrobiales</taxon>
        <taxon>Aurantimonadaceae</taxon>
        <taxon>Fulvimarina</taxon>
    </lineage>
</organism>
<name>A0A371XAG1_9HYPH</name>
<keyword evidence="9" id="KW-1185">Reference proteome</keyword>
<dbReference type="PANTHER" id="PTHR30636:SF3">
    <property type="entry name" value="UPF0701 PROTEIN YICC"/>
    <property type="match status" value="1"/>
</dbReference>
<evidence type="ECO:0000259" key="6">
    <source>
        <dbReference type="Pfam" id="PF03755"/>
    </source>
</evidence>
<comment type="caution">
    <text evidence="8">The sequence shown here is derived from an EMBL/GenBank/DDBJ whole genome shotgun (WGS) entry which is preliminary data.</text>
</comment>
<proteinExistence type="inferred from homology"/>
<dbReference type="InterPro" id="IPR005229">
    <property type="entry name" value="YicC/YloC-like"/>
</dbReference>
<evidence type="ECO:0000256" key="1">
    <source>
        <dbReference type="ARBA" id="ARBA00001968"/>
    </source>
</evidence>
<gene>
    <name evidence="8" type="ORF">DYI37_01670</name>
</gene>
<comment type="similarity">
    <text evidence="5">Belongs to the YicC/YloC family.</text>
</comment>
<dbReference type="Proteomes" id="UP000264310">
    <property type="component" value="Unassembled WGS sequence"/>
</dbReference>
<feature type="domain" description="Endoribonuclease YicC-like C-terminal" evidence="7">
    <location>
        <begin position="187"/>
        <end position="300"/>
    </location>
</feature>
<sequence length="300" mass="33235">MSGDEAVSLRSMTGFARSQARSSNASLVWELKSVNGRGLDLRLRMPAGFDALEPDVRALASRYLARGSVQINLTVEWDERPSALQVDRDRLTLVLQISDELVASGRASLPRTDGLLGLKGIIEWEQAQDGAPTLQDDLIRASKESFAEAVEQLRQARQEEGRSLGRVIAALLDRIGALARDAREERTRHPEFLRLRIAEQAARLAEQAIDEQRLVQELALIAVRADISEELDRLDSHIDAAHGLLAANEPVGRRFDFLTQEMNRESNTICSKSNSVALTAIGLDLKVAVDQLREQVQNIE</sequence>
<dbReference type="GO" id="GO:0016787">
    <property type="term" value="F:hydrolase activity"/>
    <property type="evidence" value="ECO:0007669"/>
    <property type="project" value="UniProtKB-KW"/>
</dbReference>
<comment type="cofactor">
    <cofactor evidence="1">
        <name>a divalent metal cation</name>
        <dbReference type="ChEBI" id="CHEBI:60240"/>
    </cofactor>
</comment>
<dbReference type="Pfam" id="PF08340">
    <property type="entry name" value="YicC-like_C"/>
    <property type="match status" value="1"/>
</dbReference>
<reference evidence="8 9" key="1">
    <citation type="submission" date="2018-08" db="EMBL/GenBank/DDBJ databases">
        <title>Fulvimarina sp. 85, whole genome shotgun sequence.</title>
        <authorList>
            <person name="Tuo L."/>
        </authorList>
    </citation>
    <scope>NUCLEOTIDE SEQUENCE [LARGE SCALE GENOMIC DNA]</scope>
    <source>
        <strain evidence="8 9">85</strain>
    </source>
</reference>
<accession>A0A371XAG1</accession>
<evidence type="ECO:0000256" key="3">
    <source>
        <dbReference type="ARBA" id="ARBA00022759"/>
    </source>
</evidence>
<dbReference type="Pfam" id="PF03755">
    <property type="entry name" value="YicC-like_N"/>
    <property type="match status" value="1"/>
</dbReference>
<evidence type="ECO:0000256" key="5">
    <source>
        <dbReference type="ARBA" id="ARBA00035648"/>
    </source>
</evidence>
<protein>
    <submittedName>
        <fullName evidence="8">YicC family protein</fullName>
    </submittedName>
</protein>
<keyword evidence="2" id="KW-0540">Nuclease</keyword>